<reference evidence="5" key="1">
    <citation type="journal article" date="2009" name="Environ. Microbiol.">
        <title>The genome of Polaromonas naphthalenivorans strain CJ2, isolated from coal tar-contaminated sediment, reveals physiological and metabolic versatility and evolution through extensive horizontal gene transfer.</title>
        <authorList>
            <person name="Yagi J.M."/>
            <person name="Sims D."/>
            <person name="Brettin T."/>
            <person name="Bruce D."/>
            <person name="Madsen E.L."/>
        </authorList>
    </citation>
    <scope>NUCLEOTIDE SEQUENCE [LARGE SCALE GENOMIC DNA]</scope>
    <source>
        <strain evidence="5">CJ2</strain>
    </source>
</reference>
<feature type="domain" description="Tyr recombinase" evidence="3">
    <location>
        <begin position="167"/>
        <end position="322"/>
    </location>
</feature>
<proteinExistence type="predicted"/>
<evidence type="ECO:0000259" key="3">
    <source>
        <dbReference type="PROSITE" id="PS51898"/>
    </source>
</evidence>
<evidence type="ECO:0000256" key="2">
    <source>
        <dbReference type="ARBA" id="ARBA00023172"/>
    </source>
</evidence>
<evidence type="ECO:0000313" key="5">
    <source>
        <dbReference type="Proteomes" id="UP000000644"/>
    </source>
</evidence>
<gene>
    <name evidence="4" type="ordered locus">Pnap_2283</name>
</gene>
<dbReference type="Pfam" id="PF00589">
    <property type="entry name" value="Phage_integrase"/>
    <property type="match status" value="1"/>
</dbReference>
<dbReference type="HOGENOM" id="CLU_027562_17_7_4"/>
<dbReference type="OrthoDB" id="8556969at2"/>
<keyword evidence="2" id="KW-0233">DNA recombination</keyword>
<dbReference type="STRING" id="365044.Pnap_2283"/>
<protein>
    <submittedName>
        <fullName evidence="4">Phage integrase family protein</fullName>
    </submittedName>
</protein>
<keyword evidence="1" id="KW-0229">DNA integration</keyword>
<dbReference type="Gene3D" id="1.10.443.10">
    <property type="entry name" value="Intergrase catalytic core"/>
    <property type="match status" value="1"/>
</dbReference>
<sequence length="331" mass="36593">MSIWEDAKGRKHIGLMVGGERIHRILPQGATAGDAKRLEAELRGALIKAPRSVNIPGDPSMSSMLGIYLEHAKGLRSATTSAHHALRLGPWAEKYKASQAREFAAHVIKDMGALQKGPDGKLKPAYAPATINRSLATAKKGLALAWESNLIPENYGLRIKSLSVNNKREVFLSVDQVRQITQHCTEQAQAAIWAALLTGARRGEIFQIRAEHIKENEIIVPASHTKTLRSRVIPIIPALRPWLVHFPLTMTIDGVKSSWRRARVKADMEHVNFHDLRHSCASILIALGVDLYTVSKILGHSNTQTTQRYAHLQVEQQREALNKLGMLVTAG</sequence>
<dbReference type="InterPro" id="IPR011010">
    <property type="entry name" value="DNA_brk_join_enz"/>
</dbReference>
<name>A1VPL3_POLNA</name>
<dbReference type="GO" id="GO:0015074">
    <property type="term" value="P:DNA integration"/>
    <property type="evidence" value="ECO:0007669"/>
    <property type="project" value="UniProtKB-KW"/>
</dbReference>
<keyword evidence="5" id="KW-1185">Reference proteome</keyword>
<dbReference type="CDD" id="cd00796">
    <property type="entry name" value="INT_Rci_Hp1_C"/>
    <property type="match status" value="1"/>
</dbReference>
<organism evidence="4 5">
    <name type="scientific">Polaromonas naphthalenivorans (strain CJ2)</name>
    <dbReference type="NCBI Taxonomy" id="365044"/>
    <lineage>
        <taxon>Bacteria</taxon>
        <taxon>Pseudomonadati</taxon>
        <taxon>Pseudomonadota</taxon>
        <taxon>Betaproteobacteria</taxon>
        <taxon>Burkholderiales</taxon>
        <taxon>Comamonadaceae</taxon>
        <taxon>Polaromonas</taxon>
    </lineage>
</organism>
<dbReference type="InterPro" id="IPR050090">
    <property type="entry name" value="Tyrosine_recombinase_XerCD"/>
</dbReference>
<dbReference type="KEGG" id="pna:Pnap_2283"/>
<dbReference type="SUPFAM" id="SSF56349">
    <property type="entry name" value="DNA breaking-rejoining enzymes"/>
    <property type="match status" value="1"/>
</dbReference>
<dbReference type="AlphaFoldDB" id="A1VPL3"/>
<dbReference type="InterPro" id="IPR002104">
    <property type="entry name" value="Integrase_catalytic"/>
</dbReference>
<dbReference type="InterPro" id="IPR013762">
    <property type="entry name" value="Integrase-like_cat_sf"/>
</dbReference>
<evidence type="ECO:0000313" key="4">
    <source>
        <dbReference type="EMBL" id="ABM37591.1"/>
    </source>
</evidence>
<evidence type="ECO:0000256" key="1">
    <source>
        <dbReference type="ARBA" id="ARBA00022908"/>
    </source>
</evidence>
<dbReference type="GO" id="GO:0003677">
    <property type="term" value="F:DNA binding"/>
    <property type="evidence" value="ECO:0007669"/>
    <property type="project" value="InterPro"/>
</dbReference>
<dbReference type="PANTHER" id="PTHR30349">
    <property type="entry name" value="PHAGE INTEGRASE-RELATED"/>
    <property type="match status" value="1"/>
</dbReference>
<accession>A1VPL3</accession>
<dbReference type="EMBL" id="CP000529">
    <property type="protein sequence ID" value="ABM37591.1"/>
    <property type="molecule type" value="Genomic_DNA"/>
</dbReference>
<dbReference type="PROSITE" id="PS51898">
    <property type="entry name" value="TYR_RECOMBINASE"/>
    <property type="match status" value="1"/>
</dbReference>
<dbReference type="eggNOG" id="COG0582">
    <property type="taxonomic scope" value="Bacteria"/>
</dbReference>
<dbReference type="Proteomes" id="UP000000644">
    <property type="component" value="Chromosome"/>
</dbReference>
<dbReference type="GO" id="GO:0006310">
    <property type="term" value="P:DNA recombination"/>
    <property type="evidence" value="ECO:0007669"/>
    <property type="project" value="UniProtKB-KW"/>
</dbReference>
<dbReference type="PANTHER" id="PTHR30349:SF64">
    <property type="entry name" value="PROPHAGE INTEGRASE INTD-RELATED"/>
    <property type="match status" value="1"/>
</dbReference>